<proteinExistence type="predicted"/>
<gene>
    <name evidence="8" type="ORF">STAS_15187</name>
</gene>
<dbReference type="InterPro" id="IPR010666">
    <property type="entry name" value="Znf_GRF"/>
</dbReference>
<reference evidence="9" key="1">
    <citation type="journal article" date="2019" name="Curr. Biol.">
        <title>Genome Sequence of Striga asiatica Provides Insight into the Evolution of Plant Parasitism.</title>
        <authorList>
            <person name="Yoshida S."/>
            <person name="Kim S."/>
            <person name="Wafula E.K."/>
            <person name="Tanskanen J."/>
            <person name="Kim Y.M."/>
            <person name="Honaas L."/>
            <person name="Yang Z."/>
            <person name="Spallek T."/>
            <person name="Conn C.E."/>
            <person name="Ichihashi Y."/>
            <person name="Cheong K."/>
            <person name="Cui S."/>
            <person name="Der J.P."/>
            <person name="Gundlach H."/>
            <person name="Jiao Y."/>
            <person name="Hori C."/>
            <person name="Ishida J.K."/>
            <person name="Kasahara H."/>
            <person name="Kiba T."/>
            <person name="Kim M.S."/>
            <person name="Koo N."/>
            <person name="Laohavisit A."/>
            <person name="Lee Y.H."/>
            <person name="Lumba S."/>
            <person name="McCourt P."/>
            <person name="Mortimer J.C."/>
            <person name="Mutuku J.M."/>
            <person name="Nomura T."/>
            <person name="Sasaki-Sekimoto Y."/>
            <person name="Seto Y."/>
            <person name="Wang Y."/>
            <person name="Wakatake T."/>
            <person name="Sakakibara H."/>
            <person name="Demura T."/>
            <person name="Yamaguchi S."/>
            <person name="Yoneyama K."/>
            <person name="Manabe R.I."/>
            <person name="Nelson D.C."/>
            <person name="Schulman A.H."/>
            <person name="Timko M.P."/>
            <person name="dePamphilis C.W."/>
            <person name="Choi D."/>
            <person name="Shirasu K."/>
        </authorList>
    </citation>
    <scope>NUCLEOTIDE SEQUENCE [LARGE SCALE GENOMIC DNA]</scope>
    <source>
        <strain evidence="9">cv. UVA1</strain>
    </source>
</reference>
<evidence type="ECO:0000256" key="4">
    <source>
        <dbReference type="PROSITE-ProRule" id="PRU00708"/>
    </source>
</evidence>
<keyword evidence="2 5" id="KW-0863">Zinc-finger</keyword>
<keyword evidence="3" id="KW-0862">Zinc</keyword>
<dbReference type="Pfam" id="PF06839">
    <property type="entry name" value="Zn_ribbon_GRF"/>
    <property type="match status" value="1"/>
</dbReference>
<keyword evidence="9" id="KW-1185">Reference proteome</keyword>
<dbReference type="InterPro" id="IPR024752">
    <property type="entry name" value="Myb/SANT-like_dom"/>
</dbReference>
<feature type="domain" description="GRF-type" evidence="7">
    <location>
        <begin position="75"/>
        <end position="117"/>
    </location>
</feature>
<evidence type="ECO:0000256" key="6">
    <source>
        <dbReference type="SAM" id="MobiDB-lite"/>
    </source>
</evidence>
<sequence length="465" mass="53077">MCPVSCSTNFPTDVFLWKAIIKCYSTHGMSAAVLGMYSEMQRARVIPASNMSNTSHTSSTNRYSSAYTPFEVRLCEHDEEAVVLTSMTPENPARRFLKCPRRKPEPPCRLFEWIDPELPSFQKGCFNKLKAEKDRLHEQLMCKNVMEKLLSERLELKATEIKALEEANIRMMTDLEIVAIENVELQSRLDDVVCQGRKLEKKADYLYDLNWTPKFDDFLINYLLEDKLCGIFVPNADNTESILAATRAFNAWFSTSFTVEYIGTRVGVLEKRHDVFTALKDKAGVQYDVGHNKYHASGSTWDEMLRWDDFSLAYMTEGDPHHNKLVELFHEEPPYVNPLQWCIISNSDDEGKKKGSKGRGKSVEVINVEEYRLNRLPPSRLVPYPIRTDIPRKKQPPRPDFYLGSSSKGPKKKQSIHSQTGSTNGSVNQPTNDNSSHGAHEAEENSVSTACSVTPMDYAHDWPWK</sequence>
<feature type="compositionally biased region" description="Polar residues" evidence="6">
    <location>
        <begin position="416"/>
        <end position="437"/>
    </location>
</feature>
<accession>A0A5A7Q0K1</accession>
<evidence type="ECO:0000313" key="9">
    <source>
        <dbReference type="Proteomes" id="UP000325081"/>
    </source>
</evidence>
<evidence type="ECO:0000256" key="1">
    <source>
        <dbReference type="ARBA" id="ARBA00022723"/>
    </source>
</evidence>
<feature type="repeat" description="PPR" evidence="4">
    <location>
        <begin position="13"/>
        <end position="47"/>
    </location>
</feature>
<dbReference type="GO" id="GO:0008270">
    <property type="term" value="F:zinc ion binding"/>
    <property type="evidence" value="ECO:0007669"/>
    <property type="project" value="UniProtKB-KW"/>
</dbReference>
<dbReference type="InterPro" id="IPR002885">
    <property type="entry name" value="PPR_rpt"/>
</dbReference>
<evidence type="ECO:0000313" key="8">
    <source>
        <dbReference type="EMBL" id="GER38665.1"/>
    </source>
</evidence>
<evidence type="ECO:0000256" key="5">
    <source>
        <dbReference type="PROSITE-ProRule" id="PRU01343"/>
    </source>
</evidence>
<protein>
    <submittedName>
        <fullName evidence="8">Pentatricopeptide repeat (PPR) superfamily protein</fullName>
    </submittedName>
</protein>
<evidence type="ECO:0000256" key="2">
    <source>
        <dbReference type="ARBA" id="ARBA00022771"/>
    </source>
</evidence>
<dbReference type="PROSITE" id="PS51375">
    <property type="entry name" value="PPR"/>
    <property type="match status" value="1"/>
</dbReference>
<dbReference type="PANTHER" id="PTHR33248">
    <property type="entry name" value="ZINC ION-BINDING PROTEIN"/>
    <property type="match status" value="1"/>
</dbReference>
<feature type="region of interest" description="Disordered" evidence="6">
    <location>
        <begin position="382"/>
        <end position="452"/>
    </location>
</feature>
<dbReference type="Proteomes" id="UP000325081">
    <property type="component" value="Unassembled WGS sequence"/>
</dbReference>
<name>A0A5A7Q0K1_STRAF</name>
<dbReference type="AlphaFoldDB" id="A0A5A7Q0K1"/>
<comment type="caution">
    <text evidence="8">The sequence shown here is derived from an EMBL/GenBank/DDBJ whole genome shotgun (WGS) entry which is preliminary data.</text>
</comment>
<dbReference type="PROSITE" id="PS51999">
    <property type="entry name" value="ZF_GRF"/>
    <property type="match status" value="1"/>
</dbReference>
<dbReference type="EMBL" id="BKCP01005516">
    <property type="protein sequence ID" value="GER38665.1"/>
    <property type="molecule type" value="Genomic_DNA"/>
</dbReference>
<keyword evidence="1" id="KW-0479">Metal-binding</keyword>
<evidence type="ECO:0000259" key="7">
    <source>
        <dbReference type="PROSITE" id="PS51999"/>
    </source>
</evidence>
<organism evidence="8 9">
    <name type="scientific">Striga asiatica</name>
    <name type="common">Asiatic witchweed</name>
    <name type="synonym">Buchnera asiatica</name>
    <dbReference type="NCBI Taxonomy" id="4170"/>
    <lineage>
        <taxon>Eukaryota</taxon>
        <taxon>Viridiplantae</taxon>
        <taxon>Streptophyta</taxon>
        <taxon>Embryophyta</taxon>
        <taxon>Tracheophyta</taxon>
        <taxon>Spermatophyta</taxon>
        <taxon>Magnoliopsida</taxon>
        <taxon>eudicotyledons</taxon>
        <taxon>Gunneridae</taxon>
        <taxon>Pentapetalae</taxon>
        <taxon>asterids</taxon>
        <taxon>lamiids</taxon>
        <taxon>Lamiales</taxon>
        <taxon>Orobanchaceae</taxon>
        <taxon>Buchnereae</taxon>
        <taxon>Striga</taxon>
    </lineage>
</organism>
<evidence type="ECO:0000256" key="3">
    <source>
        <dbReference type="ARBA" id="ARBA00022833"/>
    </source>
</evidence>
<dbReference type="Pfam" id="PF12776">
    <property type="entry name" value="Myb_DNA-bind_3"/>
    <property type="match status" value="1"/>
</dbReference>